<dbReference type="EMBL" id="AUZZ01011002">
    <property type="protein sequence ID" value="EQD27755.1"/>
    <property type="molecule type" value="Genomic_DNA"/>
</dbReference>
<protein>
    <submittedName>
        <fullName evidence="2">Glycosyltransferase</fullName>
    </submittedName>
</protein>
<dbReference type="AlphaFoldDB" id="T0ZD69"/>
<sequence length="162" mass="18745">SPEFRGLRINGGIPYEGGGDDSELTSIVIRKGYLAIKDFDVMVMVSPKRTVKTFSKQLVRWTRNSWRSFFLNFRNGTAKKAGNFYRAEMIMTFAMPILFTIAIFIRAFFYVHTIFHHVTFGAIPSFTSLEFVLFSDLRRPIALLSSISGERWFFYLSFCCDE</sequence>
<feature type="non-terminal residue" evidence="2">
    <location>
        <position position="1"/>
    </location>
</feature>
<accession>T0ZD69</accession>
<keyword evidence="1" id="KW-0472">Membrane</keyword>
<proteinExistence type="predicted"/>
<feature type="transmembrane region" description="Helical" evidence="1">
    <location>
        <begin position="89"/>
        <end position="108"/>
    </location>
</feature>
<comment type="caution">
    <text evidence="2">The sequence shown here is derived from an EMBL/GenBank/DDBJ whole genome shotgun (WGS) entry which is preliminary data.</text>
</comment>
<keyword evidence="1" id="KW-1133">Transmembrane helix</keyword>
<keyword evidence="1" id="KW-0812">Transmembrane</keyword>
<name>T0ZD69_9ZZZZ</name>
<organism evidence="2">
    <name type="scientific">mine drainage metagenome</name>
    <dbReference type="NCBI Taxonomy" id="410659"/>
    <lineage>
        <taxon>unclassified sequences</taxon>
        <taxon>metagenomes</taxon>
        <taxon>ecological metagenomes</taxon>
    </lineage>
</organism>
<evidence type="ECO:0000313" key="2">
    <source>
        <dbReference type="EMBL" id="EQD27755.1"/>
    </source>
</evidence>
<feature type="transmembrane region" description="Helical" evidence="1">
    <location>
        <begin position="114"/>
        <end position="134"/>
    </location>
</feature>
<dbReference type="GO" id="GO:0016740">
    <property type="term" value="F:transferase activity"/>
    <property type="evidence" value="ECO:0007669"/>
    <property type="project" value="UniProtKB-KW"/>
</dbReference>
<reference evidence="2" key="2">
    <citation type="journal article" date="2014" name="ISME J.">
        <title>Microbial stratification in low pH oxic and suboxic macroscopic growths along an acid mine drainage.</title>
        <authorList>
            <person name="Mendez-Garcia C."/>
            <person name="Mesa V."/>
            <person name="Sprenger R.R."/>
            <person name="Richter M."/>
            <person name="Diez M.S."/>
            <person name="Solano J."/>
            <person name="Bargiela R."/>
            <person name="Golyshina O.V."/>
            <person name="Manteca A."/>
            <person name="Ramos J.L."/>
            <person name="Gallego J.R."/>
            <person name="Llorente I."/>
            <person name="Martins Dos Santos V.A."/>
            <person name="Jensen O.N."/>
            <person name="Pelaez A.I."/>
            <person name="Sanchez J."/>
            <person name="Ferrer M."/>
        </authorList>
    </citation>
    <scope>NUCLEOTIDE SEQUENCE</scope>
</reference>
<gene>
    <name evidence="2" type="ORF">B2A_15119</name>
</gene>
<keyword evidence="2" id="KW-0808">Transferase</keyword>
<evidence type="ECO:0000256" key="1">
    <source>
        <dbReference type="SAM" id="Phobius"/>
    </source>
</evidence>
<reference evidence="2" key="1">
    <citation type="submission" date="2013-08" db="EMBL/GenBank/DDBJ databases">
        <authorList>
            <person name="Mendez C."/>
            <person name="Richter M."/>
            <person name="Ferrer M."/>
            <person name="Sanchez J."/>
        </authorList>
    </citation>
    <scope>NUCLEOTIDE SEQUENCE</scope>
</reference>